<reference evidence="10" key="1">
    <citation type="submission" date="2022-04" db="EMBL/GenBank/DDBJ databases">
        <title>Halobacillus sp. isolated from saltern.</title>
        <authorList>
            <person name="Won M."/>
            <person name="Lee C.-M."/>
            <person name="Woen H.-Y."/>
            <person name="Kwon S.-W."/>
        </authorList>
    </citation>
    <scope>NUCLEOTIDE SEQUENCE</scope>
    <source>
        <strain evidence="10">SSHM10-5</strain>
    </source>
</reference>
<dbReference type="GO" id="GO:0004590">
    <property type="term" value="F:orotidine-5'-phosphate decarboxylase activity"/>
    <property type="evidence" value="ECO:0007669"/>
    <property type="project" value="UniProtKB-EC"/>
</dbReference>
<dbReference type="PANTHER" id="PTHR32119">
    <property type="entry name" value="OROTIDINE 5'-PHOSPHATE DECARBOXYLASE"/>
    <property type="match status" value="1"/>
</dbReference>
<comment type="subunit">
    <text evidence="7">Homodimer.</text>
</comment>
<keyword evidence="5 7" id="KW-0456">Lyase</keyword>
<dbReference type="InterPro" id="IPR018089">
    <property type="entry name" value="OMPdecase_AS"/>
</dbReference>
<comment type="function">
    <text evidence="1 7">Catalyzes the decarboxylation of orotidine 5'-monophosphate (OMP) to uridine 5'-monophosphate (UMP).</text>
</comment>
<dbReference type="NCBIfam" id="TIGR01740">
    <property type="entry name" value="pyrF"/>
    <property type="match status" value="1"/>
</dbReference>
<dbReference type="PANTHER" id="PTHR32119:SF2">
    <property type="entry name" value="OROTIDINE 5'-PHOSPHATE DECARBOXYLASE"/>
    <property type="match status" value="1"/>
</dbReference>
<sequence>MSTIKQRQLDPLYLALDLENKSHVTDFIEQHQLKGVPVKVGMELFYREGPEIIYELRERGHHIFLDLKLHDIPATVKRAMSNLAKLDVDVVNVHAQGGRKMIEAAREGLERASSETRPLLLAVTQLTSTDQTMLEDELLVHKAMPQVVGHYAKTAQQSGADGVVCSVQEVETIKQSCGHSFLTLTPGIRLTSGEVQDQKRVATPNIAGKTGSDAIVVGRSITAAEQPSAAYQKIKEEFEHGRQITRSTST</sequence>
<comment type="catalytic activity">
    <reaction evidence="6 7 8">
        <text>orotidine 5'-phosphate + H(+) = UMP + CO2</text>
        <dbReference type="Rhea" id="RHEA:11596"/>
        <dbReference type="ChEBI" id="CHEBI:15378"/>
        <dbReference type="ChEBI" id="CHEBI:16526"/>
        <dbReference type="ChEBI" id="CHEBI:57538"/>
        <dbReference type="ChEBI" id="CHEBI:57865"/>
        <dbReference type="EC" id="4.1.1.23"/>
    </reaction>
</comment>
<evidence type="ECO:0000256" key="8">
    <source>
        <dbReference type="RuleBase" id="RU000512"/>
    </source>
</evidence>
<dbReference type="PROSITE" id="PS00156">
    <property type="entry name" value="OMPDECASE"/>
    <property type="match status" value="1"/>
</dbReference>
<comment type="pathway">
    <text evidence="2 7 8">Pyrimidine metabolism; UMP biosynthesis via de novo pathway; UMP from orotate: step 2/2.</text>
</comment>
<dbReference type="InterPro" id="IPR001754">
    <property type="entry name" value="OMPdeCOase_dom"/>
</dbReference>
<feature type="binding site" evidence="7">
    <location>
        <position position="127"/>
    </location>
    <ligand>
        <name>substrate</name>
    </ligand>
</feature>
<dbReference type="CDD" id="cd04725">
    <property type="entry name" value="OMP_decarboxylase_like"/>
    <property type="match status" value="1"/>
</dbReference>
<evidence type="ECO:0000256" key="2">
    <source>
        <dbReference type="ARBA" id="ARBA00004861"/>
    </source>
</evidence>
<dbReference type="Pfam" id="PF00215">
    <property type="entry name" value="OMPdecase"/>
    <property type="match status" value="1"/>
</dbReference>
<keyword evidence="3 7" id="KW-0210">Decarboxylase</keyword>
<keyword evidence="4 7" id="KW-0665">Pyrimidine biosynthesis</keyword>
<feature type="binding site" evidence="7">
    <location>
        <position position="39"/>
    </location>
    <ligand>
        <name>substrate</name>
    </ligand>
</feature>
<evidence type="ECO:0000256" key="1">
    <source>
        <dbReference type="ARBA" id="ARBA00002356"/>
    </source>
</evidence>
<evidence type="ECO:0000313" key="11">
    <source>
        <dbReference type="Proteomes" id="UP000830326"/>
    </source>
</evidence>
<name>A0ABY4HDD4_9BACI</name>
<feature type="binding site" evidence="7">
    <location>
        <position position="219"/>
    </location>
    <ligand>
        <name>substrate</name>
    </ligand>
</feature>
<dbReference type="EC" id="4.1.1.23" evidence="7"/>
<dbReference type="SUPFAM" id="SSF51366">
    <property type="entry name" value="Ribulose-phoshate binding barrel"/>
    <property type="match status" value="1"/>
</dbReference>
<evidence type="ECO:0000256" key="3">
    <source>
        <dbReference type="ARBA" id="ARBA00022793"/>
    </source>
</evidence>
<dbReference type="RefSeq" id="WP_245034039.1">
    <property type="nucleotide sequence ID" value="NZ_CP095075.1"/>
</dbReference>
<dbReference type="InterPro" id="IPR047596">
    <property type="entry name" value="OMPdecase_bac"/>
</dbReference>
<dbReference type="InterPro" id="IPR011060">
    <property type="entry name" value="RibuloseP-bd_barrel"/>
</dbReference>
<organism evidence="10 11">
    <name type="scientific">Halobacillus amylolyticus</name>
    <dbReference type="NCBI Taxonomy" id="2932259"/>
    <lineage>
        <taxon>Bacteria</taxon>
        <taxon>Bacillati</taxon>
        <taxon>Bacillota</taxon>
        <taxon>Bacilli</taxon>
        <taxon>Bacillales</taxon>
        <taxon>Bacillaceae</taxon>
        <taxon>Halobacillus</taxon>
    </lineage>
</organism>
<evidence type="ECO:0000256" key="6">
    <source>
        <dbReference type="ARBA" id="ARBA00049157"/>
    </source>
</evidence>
<evidence type="ECO:0000256" key="5">
    <source>
        <dbReference type="ARBA" id="ARBA00023239"/>
    </source>
</evidence>
<feature type="domain" description="Orotidine 5'-phosphate decarboxylase" evidence="9">
    <location>
        <begin position="11"/>
        <end position="234"/>
    </location>
</feature>
<dbReference type="InterPro" id="IPR013785">
    <property type="entry name" value="Aldolase_TIM"/>
</dbReference>
<evidence type="ECO:0000256" key="7">
    <source>
        <dbReference type="HAMAP-Rule" id="MF_01200"/>
    </source>
</evidence>
<gene>
    <name evidence="7 10" type="primary">pyrF</name>
    <name evidence="10" type="ORF">MUO15_05135</name>
</gene>
<protein>
    <recommendedName>
        <fullName evidence="7">Orotidine 5'-phosphate decarboxylase</fullName>
        <ecNumber evidence="7">4.1.1.23</ecNumber>
    </recommendedName>
    <alternativeName>
        <fullName evidence="7">OMP decarboxylase</fullName>
        <shortName evidence="7">OMPDCase</shortName>
        <shortName evidence="7">OMPdecase</shortName>
    </alternativeName>
</protein>
<feature type="binding site" evidence="7">
    <location>
        <position position="17"/>
    </location>
    <ligand>
        <name>substrate</name>
    </ligand>
</feature>
<dbReference type="Proteomes" id="UP000830326">
    <property type="component" value="Chromosome"/>
</dbReference>
<keyword evidence="11" id="KW-1185">Reference proteome</keyword>
<feature type="active site" description="Proton donor" evidence="7">
    <location>
        <position position="68"/>
    </location>
</feature>
<feature type="binding site" evidence="7">
    <location>
        <begin position="66"/>
        <end position="75"/>
    </location>
    <ligand>
        <name>substrate</name>
    </ligand>
</feature>
<dbReference type="HAMAP" id="MF_01200_B">
    <property type="entry name" value="OMPdecase_type1_B"/>
    <property type="match status" value="1"/>
</dbReference>
<dbReference type="Gene3D" id="3.20.20.70">
    <property type="entry name" value="Aldolase class I"/>
    <property type="match status" value="1"/>
</dbReference>
<evidence type="ECO:0000313" key="10">
    <source>
        <dbReference type="EMBL" id="UOR12893.1"/>
    </source>
</evidence>
<evidence type="ECO:0000259" key="9">
    <source>
        <dbReference type="SMART" id="SM00934"/>
    </source>
</evidence>
<dbReference type="NCBIfam" id="NF001273">
    <property type="entry name" value="PRK00230.1"/>
    <property type="match status" value="1"/>
</dbReference>
<accession>A0ABY4HDD4</accession>
<feature type="binding site" evidence="7">
    <location>
        <position position="218"/>
    </location>
    <ligand>
        <name>substrate</name>
    </ligand>
</feature>
<proteinExistence type="inferred from homology"/>
<dbReference type="InterPro" id="IPR014732">
    <property type="entry name" value="OMPdecase"/>
</dbReference>
<feature type="binding site" evidence="7">
    <location>
        <position position="189"/>
    </location>
    <ligand>
        <name>substrate</name>
    </ligand>
</feature>
<dbReference type="EMBL" id="CP095075">
    <property type="protein sequence ID" value="UOR12893.1"/>
    <property type="molecule type" value="Genomic_DNA"/>
</dbReference>
<feature type="binding site" evidence="7">
    <location>
        <position position="198"/>
    </location>
    <ligand>
        <name>substrate</name>
    </ligand>
</feature>
<dbReference type="SMART" id="SM00934">
    <property type="entry name" value="OMPdecase"/>
    <property type="match status" value="1"/>
</dbReference>
<comment type="similarity">
    <text evidence="7">Belongs to the OMP decarboxylase family. Type 1 subfamily.</text>
</comment>
<evidence type="ECO:0000256" key="4">
    <source>
        <dbReference type="ARBA" id="ARBA00022975"/>
    </source>
</evidence>